<protein>
    <submittedName>
        <fullName evidence="7">RNA polymerase sigma-70 factor, ECF subfamily</fullName>
    </submittedName>
</protein>
<dbReference type="GO" id="GO:0016987">
    <property type="term" value="F:sigma factor activity"/>
    <property type="evidence" value="ECO:0007669"/>
    <property type="project" value="UniProtKB-KW"/>
</dbReference>
<dbReference type="PANTHER" id="PTHR43133:SF32">
    <property type="entry name" value="BLR3042 PROTEIN"/>
    <property type="match status" value="1"/>
</dbReference>
<proteinExistence type="inferred from homology"/>
<dbReference type="SUPFAM" id="SSF88946">
    <property type="entry name" value="Sigma2 domain of RNA polymerase sigma factors"/>
    <property type="match status" value="1"/>
</dbReference>
<evidence type="ECO:0000313" key="7">
    <source>
        <dbReference type="EMBL" id="SKA88647.1"/>
    </source>
</evidence>
<dbReference type="CDD" id="cd06171">
    <property type="entry name" value="Sigma70_r4"/>
    <property type="match status" value="1"/>
</dbReference>
<dbReference type="InterPro" id="IPR014284">
    <property type="entry name" value="RNA_pol_sigma-70_dom"/>
</dbReference>
<feature type="domain" description="RNA polymerase sigma-70 region 2" evidence="5">
    <location>
        <begin position="41"/>
        <end position="108"/>
    </location>
</feature>
<keyword evidence="4" id="KW-0804">Transcription</keyword>
<evidence type="ECO:0000259" key="5">
    <source>
        <dbReference type="Pfam" id="PF04542"/>
    </source>
</evidence>
<dbReference type="InterPro" id="IPR013249">
    <property type="entry name" value="RNA_pol_sigma70_r4_t2"/>
</dbReference>
<dbReference type="GO" id="GO:0003677">
    <property type="term" value="F:DNA binding"/>
    <property type="evidence" value="ECO:0007669"/>
    <property type="project" value="InterPro"/>
</dbReference>
<dbReference type="InterPro" id="IPR036388">
    <property type="entry name" value="WH-like_DNA-bd_sf"/>
</dbReference>
<evidence type="ECO:0000313" key="8">
    <source>
        <dbReference type="Proteomes" id="UP000190460"/>
    </source>
</evidence>
<dbReference type="RefSeq" id="WP_078923428.1">
    <property type="nucleotide sequence ID" value="NZ_FUYB01000017.1"/>
</dbReference>
<dbReference type="Pfam" id="PF08281">
    <property type="entry name" value="Sigma70_r4_2"/>
    <property type="match status" value="1"/>
</dbReference>
<evidence type="ECO:0000256" key="3">
    <source>
        <dbReference type="ARBA" id="ARBA00023082"/>
    </source>
</evidence>
<name>A0A1T4XGV5_9GAMM</name>
<dbReference type="Proteomes" id="UP000190460">
    <property type="component" value="Unassembled WGS sequence"/>
</dbReference>
<evidence type="ECO:0000256" key="4">
    <source>
        <dbReference type="ARBA" id="ARBA00023163"/>
    </source>
</evidence>
<comment type="similarity">
    <text evidence="1">Belongs to the sigma-70 factor family. ECF subfamily.</text>
</comment>
<evidence type="ECO:0000259" key="6">
    <source>
        <dbReference type="Pfam" id="PF08281"/>
    </source>
</evidence>
<evidence type="ECO:0000256" key="2">
    <source>
        <dbReference type="ARBA" id="ARBA00023015"/>
    </source>
</evidence>
<gene>
    <name evidence="7" type="ORF">SAMN02745130_02979</name>
</gene>
<dbReference type="InterPro" id="IPR007627">
    <property type="entry name" value="RNA_pol_sigma70_r2"/>
</dbReference>
<dbReference type="NCBIfam" id="TIGR02937">
    <property type="entry name" value="sigma70-ECF"/>
    <property type="match status" value="1"/>
</dbReference>
<dbReference type="Gene3D" id="1.10.1740.10">
    <property type="match status" value="1"/>
</dbReference>
<keyword evidence="8" id="KW-1185">Reference proteome</keyword>
<dbReference type="OrthoDB" id="9803470at2"/>
<dbReference type="InterPro" id="IPR013325">
    <property type="entry name" value="RNA_pol_sigma_r2"/>
</dbReference>
<dbReference type="EMBL" id="FUYB01000017">
    <property type="protein sequence ID" value="SKA88647.1"/>
    <property type="molecule type" value="Genomic_DNA"/>
</dbReference>
<organism evidence="7 8">
    <name type="scientific">Thiothrix eikelboomii</name>
    <dbReference type="NCBI Taxonomy" id="92487"/>
    <lineage>
        <taxon>Bacteria</taxon>
        <taxon>Pseudomonadati</taxon>
        <taxon>Pseudomonadota</taxon>
        <taxon>Gammaproteobacteria</taxon>
        <taxon>Thiotrichales</taxon>
        <taxon>Thiotrichaceae</taxon>
        <taxon>Thiothrix</taxon>
    </lineage>
</organism>
<keyword evidence="3" id="KW-0731">Sigma factor</keyword>
<accession>A0A1T4XGV5</accession>
<evidence type="ECO:0000256" key="1">
    <source>
        <dbReference type="ARBA" id="ARBA00010641"/>
    </source>
</evidence>
<dbReference type="STRING" id="92487.SAMN02745130_02979"/>
<dbReference type="Gene3D" id="1.10.10.10">
    <property type="entry name" value="Winged helix-like DNA-binding domain superfamily/Winged helix DNA-binding domain"/>
    <property type="match status" value="1"/>
</dbReference>
<keyword evidence="2" id="KW-0805">Transcription regulation</keyword>
<dbReference type="PANTHER" id="PTHR43133">
    <property type="entry name" value="RNA POLYMERASE ECF-TYPE SIGMA FACTO"/>
    <property type="match status" value="1"/>
</dbReference>
<dbReference type="Pfam" id="PF04542">
    <property type="entry name" value="Sigma70_r2"/>
    <property type="match status" value="1"/>
</dbReference>
<dbReference type="GO" id="GO:0006352">
    <property type="term" value="P:DNA-templated transcription initiation"/>
    <property type="evidence" value="ECO:0007669"/>
    <property type="project" value="InterPro"/>
</dbReference>
<sequence>MNGSIKHQETANHSAEQHIRQGDEELLSQIAQGDRQAFSRLYLKYQPRLVSYCARLLKDDVAQAADIVDDALFDVWRSADKFEGKSKASTWIYSITRNKLISWLRKTSEVILDDDAIMLAMEDSAPNPEEAQIEEDMKDQLLRMMNHLTDEHRDVLKLTYFEDKSVKEVADILKISENTVKTRMFYARKRLGQMLEKAGIMEFDI</sequence>
<dbReference type="InterPro" id="IPR013324">
    <property type="entry name" value="RNA_pol_sigma_r3/r4-like"/>
</dbReference>
<dbReference type="InterPro" id="IPR039425">
    <property type="entry name" value="RNA_pol_sigma-70-like"/>
</dbReference>
<dbReference type="AlphaFoldDB" id="A0A1T4XGV5"/>
<feature type="domain" description="RNA polymerase sigma factor 70 region 4 type 2" evidence="6">
    <location>
        <begin position="139"/>
        <end position="191"/>
    </location>
</feature>
<reference evidence="7 8" key="1">
    <citation type="submission" date="2017-02" db="EMBL/GenBank/DDBJ databases">
        <authorList>
            <person name="Peterson S.W."/>
        </authorList>
    </citation>
    <scope>NUCLEOTIDE SEQUENCE [LARGE SCALE GENOMIC DNA]</scope>
    <source>
        <strain evidence="7 8">ATCC 49788</strain>
    </source>
</reference>
<dbReference type="SUPFAM" id="SSF88659">
    <property type="entry name" value="Sigma3 and sigma4 domains of RNA polymerase sigma factors"/>
    <property type="match status" value="1"/>
</dbReference>